<dbReference type="Proteomes" id="UP000196710">
    <property type="component" value="Chromosome"/>
</dbReference>
<accession>A0ABM6L693</accession>
<evidence type="ECO:0000313" key="2">
    <source>
        <dbReference type="Proteomes" id="UP000196710"/>
    </source>
</evidence>
<reference evidence="2" key="1">
    <citation type="submission" date="2017-05" db="EMBL/GenBank/DDBJ databases">
        <title>Improved OligoMM genomes.</title>
        <authorList>
            <person name="Garzetti D."/>
        </authorList>
    </citation>
    <scope>NUCLEOTIDE SEQUENCE [LARGE SCALE GENOMIC DNA]</scope>
    <source>
        <strain evidence="2">KB18</strain>
    </source>
</reference>
<proteinExistence type="predicted"/>
<name>A0ABM6L693_9FIRM</name>
<dbReference type="EMBL" id="CP021422">
    <property type="protein sequence ID" value="ASB40971.1"/>
    <property type="molecule type" value="Genomic_DNA"/>
</dbReference>
<sequence>MGTKEEIMRVGTCVSALIAFRYMSLTVKHLLLYDADLCRRYHSAPMKYGKSRKLIGHNMRGKKM</sequence>
<protein>
    <submittedName>
        <fullName evidence="1">Uncharacterized protein</fullName>
    </submittedName>
</protein>
<keyword evidence="2" id="KW-1185">Reference proteome</keyword>
<dbReference type="RefSeq" id="WP_066541212.1">
    <property type="nucleotide sequence ID" value="NZ_CP021422.1"/>
</dbReference>
<evidence type="ECO:0000313" key="1">
    <source>
        <dbReference type="EMBL" id="ASB40971.1"/>
    </source>
</evidence>
<gene>
    <name evidence="1" type="ORF">ADH66_10095</name>
</gene>
<organism evidence="1 2">
    <name type="scientific">Acutalibacter muris</name>
    <dbReference type="NCBI Taxonomy" id="1796620"/>
    <lineage>
        <taxon>Bacteria</taxon>
        <taxon>Bacillati</taxon>
        <taxon>Bacillota</taxon>
        <taxon>Clostridia</taxon>
        <taxon>Eubacteriales</taxon>
        <taxon>Acutalibacteraceae</taxon>
        <taxon>Acutalibacter</taxon>
    </lineage>
</organism>